<feature type="non-terminal residue" evidence="3">
    <location>
        <position position="296"/>
    </location>
</feature>
<evidence type="ECO:0000259" key="2">
    <source>
        <dbReference type="PROSITE" id="PS00028"/>
    </source>
</evidence>
<feature type="compositionally biased region" description="Low complexity" evidence="1">
    <location>
        <begin position="186"/>
        <end position="208"/>
    </location>
</feature>
<dbReference type="EMBL" id="MU866180">
    <property type="protein sequence ID" value="KAK4176942.1"/>
    <property type="molecule type" value="Genomic_DNA"/>
</dbReference>
<dbReference type="AlphaFoldDB" id="A0AAN6WB95"/>
<keyword evidence="4" id="KW-1185">Reference proteome</keyword>
<evidence type="ECO:0000313" key="3">
    <source>
        <dbReference type="EMBL" id="KAK4176942.1"/>
    </source>
</evidence>
<reference evidence="3" key="1">
    <citation type="journal article" date="2023" name="Mol. Phylogenet. Evol.">
        <title>Genome-scale phylogeny and comparative genomics of the fungal order Sordariales.</title>
        <authorList>
            <person name="Hensen N."/>
            <person name="Bonometti L."/>
            <person name="Westerberg I."/>
            <person name="Brannstrom I.O."/>
            <person name="Guillou S."/>
            <person name="Cros-Aarteil S."/>
            <person name="Calhoun S."/>
            <person name="Haridas S."/>
            <person name="Kuo A."/>
            <person name="Mondo S."/>
            <person name="Pangilinan J."/>
            <person name="Riley R."/>
            <person name="LaButti K."/>
            <person name="Andreopoulos B."/>
            <person name="Lipzen A."/>
            <person name="Chen C."/>
            <person name="Yan M."/>
            <person name="Daum C."/>
            <person name="Ng V."/>
            <person name="Clum A."/>
            <person name="Steindorff A."/>
            <person name="Ohm R.A."/>
            <person name="Martin F."/>
            <person name="Silar P."/>
            <person name="Natvig D.O."/>
            <person name="Lalanne C."/>
            <person name="Gautier V."/>
            <person name="Ament-Velasquez S.L."/>
            <person name="Kruys A."/>
            <person name="Hutchinson M.I."/>
            <person name="Powell A.J."/>
            <person name="Barry K."/>
            <person name="Miller A.N."/>
            <person name="Grigoriev I.V."/>
            <person name="Debuchy R."/>
            <person name="Gladieux P."/>
            <person name="Hiltunen Thoren M."/>
            <person name="Johannesson H."/>
        </authorList>
    </citation>
    <scope>NUCLEOTIDE SEQUENCE</scope>
    <source>
        <strain evidence="3">CBS 892.96</strain>
    </source>
</reference>
<feature type="region of interest" description="Disordered" evidence="1">
    <location>
        <begin position="148"/>
        <end position="208"/>
    </location>
</feature>
<feature type="domain" description="C2H2-type" evidence="2">
    <location>
        <begin position="255"/>
        <end position="279"/>
    </location>
</feature>
<protein>
    <recommendedName>
        <fullName evidence="2">C2H2-type domain-containing protein</fullName>
    </recommendedName>
</protein>
<sequence>MRPSIATVTVCGRASYLSPFSAFILYIDNQTPDQNGVTVTTKGVMLPPRYQQFDHPEFPWICPVRSCRELFDSLFGLGKHFNLTHRASRVNDNLDGTLSELGKYGSATKGDGILHGGYGKPPILVSKKTISLDDDPIVEPSLQRARDRVAKSLGQKQGLLARRRSQLHASDNEKDTLPDSPPPLPASARTSTRSQTTGTPRVATTTPVQRLTTAEDSRPYTMWPDDNEQLVHMHGALIPTRYQLDSTVAGRPWICPIRSCRYLFKARHELGRHFSIRIHRGVALNDNLDGTFSVVE</sequence>
<name>A0AAN6WB95_9PEZI</name>
<dbReference type="PROSITE" id="PS00028">
    <property type="entry name" value="ZINC_FINGER_C2H2_1"/>
    <property type="match status" value="2"/>
</dbReference>
<feature type="domain" description="C2H2-type" evidence="2">
    <location>
        <begin position="62"/>
        <end position="85"/>
    </location>
</feature>
<dbReference type="InterPro" id="IPR013087">
    <property type="entry name" value="Znf_C2H2_type"/>
</dbReference>
<proteinExistence type="predicted"/>
<dbReference type="SMART" id="SM00355">
    <property type="entry name" value="ZnF_C2H2"/>
    <property type="match status" value="2"/>
</dbReference>
<accession>A0AAN6WB95</accession>
<gene>
    <name evidence="3" type="ORF">QBC36DRAFT_186260</name>
</gene>
<comment type="caution">
    <text evidence="3">The sequence shown here is derived from an EMBL/GenBank/DDBJ whole genome shotgun (WGS) entry which is preliminary data.</text>
</comment>
<evidence type="ECO:0000256" key="1">
    <source>
        <dbReference type="SAM" id="MobiDB-lite"/>
    </source>
</evidence>
<dbReference type="Proteomes" id="UP001302321">
    <property type="component" value="Unassembled WGS sequence"/>
</dbReference>
<organism evidence="3 4">
    <name type="scientific">Triangularia setosa</name>
    <dbReference type="NCBI Taxonomy" id="2587417"/>
    <lineage>
        <taxon>Eukaryota</taxon>
        <taxon>Fungi</taxon>
        <taxon>Dikarya</taxon>
        <taxon>Ascomycota</taxon>
        <taxon>Pezizomycotina</taxon>
        <taxon>Sordariomycetes</taxon>
        <taxon>Sordariomycetidae</taxon>
        <taxon>Sordariales</taxon>
        <taxon>Podosporaceae</taxon>
        <taxon>Triangularia</taxon>
    </lineage>
</organism>
<reference evidence="3" key="2">
    <citation type="submission" date="2023-05" db="EMBL/GenBank/DDBJ databases">
        <authorList>
            <consortium name="Lawrence Berkeley National Laboratory"/>
            <person name="Steindorff A."/>
            <person name="Hensen N."/>
            <person name="Bonometti L."/>
            <person name="Westerberg I."/>
            <person name="Brannstrom I.O."/>
            <person name="Guillou S."/>
            <person name="Cros-Aarteil S."/>
            <person name="Calhoun S."/>
            <person name="Haridas S."/>
            <person name="Kuo A."/>
            <person name="Mondo S."/>
            <person name="Pangilinan J."/>
            <person name="Riley R."/>
            <person name="Labutti K."/>
            <person name="Andreopoulos B."/>
            <person name="Lipzen A."/>
            <person name="Chen C."/>
            <person name="Yanf M."/>
            <person name="Daum C."/>
            <person name="Ng V."/>
            <person name="Clum A."/>
            <person name="Ohm R."/>
            <person name="Martin F."/>
            <person name="Silar P."/>
            <person name="Natvig D."/>
            <person name="Lalanne C."/>
            <person name="Gautier V."/>
            <person name="Ament-Velasquez S.L."/>
            <person name="Kruys A."/>
            <person name="Hutchinson M.I."/>
            <person name="Powell A.J."/>
            <person name="Barry K."/>
            <person name="Miller A.N."/>
            <person name="Grigoriev I.V."/>
            <person name="Debuchy R."/>
            <person name="Gladieux P."/>
            <person name="Thoren M.H."/>
            <person name="Johannesson H."/>
        </authorList>
    </citation>
    <scope>NUCLEOTIDE SEQUENCE</scope>
    <source>
        <strain evidence="3">CBS 892.96</strain>
    </source>
</reference>
<evidence type="ECO:0000313" key="4">
    <source>
        <dbReference type="Proteomes" id="UP001302321"/>
    </source>
</evidence>